<keyword evidence="2" id="KW-0808">Transferase</keyword>
<dbReference type="GO" id="GO:0016779">
    <property type="term" value="F:nucleotidyltransferase activity"/>
    <property type="evidence" value="ECO:0007669"/>
    <property type="project" value="UniProtKB-KW"/>
</dbReference>
<feature type="domain" description="MobA-like NTP transferase" evidence="1">
    <location>
        <begin position="5"/>
        <end position="149"/>
    </location>
</feature>
<reference evidence="2" key="1">
    <citation type="submission" date="2019-03" db="EMBL/GenBank/DDBJ databases">
        <authorList>
            <person name="Hao L."/>
        </authorList>
    </citation>
    <scope>NUCLEOTIDE SEQUENCE</scope>
</reference>
<dbReference type="InterPro" id="IPR025877">
    <property type="entry name" value="MobA-like_NTP_Trfase"/>
</dbReference>
<sequence length="315" mass="36052">MKIDAVITAGDGKAARRLFKRNKALLDVAGKPIIRHIVEVVLKCEDIGRIVVVGPREEFLEVIGDLDVDIVQQKRSLAENGWEGFLRTIPECRQGEYCSEETIQKYRDKYVLFLSGDIPLISVREIKQFLSQCDMERYDYVAGATSEEVLKLFGPRKGRPGIKMATFHMRDGNLRQNNLHMARPFALRESIDLVLNAYEYRYQKEFVNIIKAIFAIVKFGRKNLAQALLIYLLLQLSAGFESLGMERIARLVSFPVTKERVERLVSSLLNTRFKIAETTVGGAALDVDNEKDYMTLSIMYKDWMNQITQDDHHLA</sequence>
<name>A0A485M5F8_9ZZZZ</name>
<evidence type="ECO:0000259" key="1">
    <source>
        <dbReference type="Pfam" id="PF12804"/>
    </source>
</evidence>
<organism evidence="2">
    <name type="scientific">anaerobic digester metagenome</name>
    <dbReference type="NCBI Taxonomy" id="1263854"/>
    <lineage>
        <taxon>unclassified sequences</taxon>
        <taxon>metagenomes</taxon>
        <taxon>ecological metagenomes</taxon>
    </lineage>
</organism>
<dbReference type="EMBL" id="CAADRM010000158">
    <property type="protein sequence ID" value="VFU18797.1"/>
    <property type="molecule type" value="Genomic_DNA"/>
</dbReference>
<dbReference type="AlphaFoldDB" id="A0A485M5F8"/>
<evidence type="ECO:0000313" key="2">
    <source>
        <dbReference type="EMBL" id="VFU18797.1"/>
    </source>
</evidence>
<keyword evidence="2" id="KW-0548">Nucleotidyltransferase</keyword>
<gene>
    <name evidence="2" type="ORF">SCFA_90016</name>
</gene>
<dbReference type="SUPFAM" id="SSF53448">
    <property type="entry name" value="Nucleotide-diphospho-sugar transferases"/>
    <property type="match status" value="1"/>
</dbReference>
<dbReference type="Gene3D" id="3.90.550.10">
    <property type="entry name" value="Spore Coat Polysaccharide Biosynthesis Protein SpsA, Chain A"/>
    <property type="match status" value="1"/>
</dbReference>
<accession>A0A485M5F8</accession>
<dbReference type="InterPro" id="IPR029044">
    <property type="entry name" value="Nucleotide-diphossugar_trans"/>
</dbReference>
<dbReference type="Pfam" id="PF12804">
    <property type="entry name" value="NTP_transf_3"/>
    <property type="match status" value="1"/>
</dbReference>
<proteinExistence type="predicted"/>
<protein>
    <submittedName>
        <fullName evidence="2">2-C-methyl-D-erythritol 4-phosphate cytidylyltransferase</fullName>
    </submittedName>
</protein>